<reference evidence="2" key="1">
    <citation type="journal article" date="2022" name="Mol. Ecol. Resour.">
        <title>The genomes of chicory, endive, great burdock and yacon provide insights into Asteraceae palaeo-polyploidization history and plant inulin production.</title>
        <authorList>
            <person name="Fan W."/>
            <person name="Wang S."/>
            <person name="Wang H."/>
            <person name="Wang A."/>
            <person name="Jiang F."/>
            <person name="Liu H."/>
            <person name="Zhao H."/>
            <person name="Xu D."/>
            <person name="Zhang Y."/>
        </authorList>
    </citation>
    <scope>NUCLEOTIDE SEQUENCE [LARGE SCALE GENOMIC DNA]</scope>
    <source>
        <strain evidence="2">cv. Niubang</strain>
    </source>
</reference>
<evidence type="ECO:0000313" key="1">
    <source>
        <dbReference type="EMBL" id="KAI3770973.1"/>
    </source>
</evidence>
<proteinExistence type="predicted"/>
<accession>A0ACB9FJK5</accession>
<evidence type="ECO:0000313" key="2">
    <source>
        <dbReference type="Proteomes" id="UP001055879"/>
    </source>
</evidence>
<protein>
    <submittedName>
        <fullName evidence="1">Uncharacterized protein</fullName>
    </submittedName>
</protein>
<dbReference type="EMBL" id="CM042047">
    <property type="protein sequence ID" value="KAI3770973.1"/>
    <property type="molecule type" value="Genomic_DNA"/>
</dbReference>
<name>A0ACB9FJK5_ARCLA</name>
<dbReference type="Proteomes" id="UP001055879">
    <property type="component" value="Linkage Group LG01"/>
</dbReference>
<gene>
    <name evidence="1" type="ORF">L6452_02121</name>
</gene>
<organism evidence="1 2">
    <name type="scientific">Arctium lappa</name>
    <name type="common">Greater burdock</name>
    <name type="synonym">Lappa major</name>
    <dbReference type="NCBI Taxonomy" id="4217"/>
    <lineage>
        <taxon>Eukaryota</taxon>
        <taxon>Viridiplantae</taxon>
        <taxon>Streptophyta</taxon>
        <taxon>Embryophyta</taxon>
        <taxon>Tracheophyta</taxon>
        <taxon>Spermatophyta</taxon>
        <taxon>Magnoliopsida</taxon>
        <taxon>eudicotyledons</taxon>
        <taxon>Gunneridae</taxon>
        <taxon>Pentapetalae</taxon>
        <taxon>asterids</taxon>
        <taxon>campanulids</taxon>
        <taxon>Asterales</taxon>
        <taxon>Asteraceae</taxon>
        <taxon>Carduoideae</taxon>
        <taxon>Cardueae</taxon>
        <taxon>Arctiinae</taxon>
        <taxon>Arctium</taxon>
    </lineage>
</organism>
<comment type="caution">
    <text evidence="1">The sequence shown here is derived from an EMBL/GenBank/DDBJ whole genome shotgun (WGS) entry which is preliminary data.</text>
</comment>
<keyword evidence="2" id="KW-1185">Reference proteome</keyword>
<reference evidence="1 2" key="2">
    <citation type="journal article" date="2022" name="Mol. Ecol. Resour.">
        <title>The genomes of chicory, endive, great burdock and yacon provide insights into Asteraceae paleo-polyploidization history and plant inulin production.</title>
        <authorList>
            <person name="Fan W."/>
            <person name="Wang S."/>
            <person name="Wang H."/>
            <person name="Wang A."/>
            <person name="Jiang F."/>
            <person name="Liu H."/>
            <person name="Zhao H."/>
            <person name="Xu D."/>
            <person name="Zhang Y."/>
        </authorList>
    </citation>
    <scope>NUCLEOTIDE SEQUENCE [LARGE SCALE GENOMIC DNA]</scope>
    <source>
        <strain evidence="2">cv. Niubang</strain>
    </source>
</reference>
<sequence>MILVRQCEQCSKSLLEQRMRLKNKLQKPVRYDSKGVSDQLKSETYRDGERDHKTAEANVKKSHDAEENACAEVAAEEKQKAFASEIEYLCTIRCSASVEDNLKIMKMDAAEPFNVPVNPVVLGIPDYFDVIKTPMDFGTICSNLESGLKYMNSKGADPVQQPLGAGVKGLKESTP</sequence>